<reference evidence="2 3" key="1">
    <citation type="submission" date="2020-06" db="EMBL/GenBank/DDBJ databases">
        <authorList>
            <consortium name="Wellcome Sanger Institute Data Sharing"/>
        </authorList>
    </citation>
    <scope>NUCLEOTIDE SEQUENCE [LARGE SCALE GENOMIC DNA]</scope>
</reference>
<reference evidence="2" key="2">
    <citation type="submission" date="2025-08" db="UniProtKB">
        <authorList>
            <consortium name="Ensembl"/>
        </authorList>
    </citation>
    <scope>IDENTIFICATION</scope>
</reference>
<evidence type="ECO:0000313" key="3">
    <source>
        <dbReference type="Proteomes" id="UP000694580"/>
    </source>
</evidence>
<dbReference type="Ensembl" id="ENSDCDT00010039648.1">
    <property type="protein sequence ID" value="ENSDCDP00010031995.1"/>
    <property type="gene ID" value="ENSDCDG00010020434.1"/>
</dbReference>
<reference evidence="2" key="3">
    <citation type="submission" date="2025-09" db="UniProtKB">
        <authorList>
            <consortium name="Ensembl"/>
        </authorList>
    </citation>
    <scope>IDENTIFICATION</scope>
</reference>
<gene>
    <name evidence="2" type="primary">C1orf210</name>
</gene>
<evidence type="ECO:0000313" key="2">
    <source>
        <dbReference type="Ensembl" id="ENSDCDP00010031995.1"/>
    </source>
</evidence>
<sequence length="133" mass="14130">GDASRRATLPFSHLPSASLELSHGTANTLNTPSNSWKVLVGVLVTAISLSVLIALAGDTASQGDPSMLDVGFSSRGTGGRPLHSATISVDLEDEEEIAGEDDDGFIEDNYIQDNERQRAAEELENAELEEFSN</sequence>
<protein>
    <submittedName>
        <fullName evidence="2">Uncharacterized protein</fullName>
    </submittedName>
</protein>
<dbReference type="PANTHER" id="PTHR31450:SF3">
    <property type="entry name" value="TYPE III ENDOSOME MEMBRANE PROTEIN TEMP"/>
    <property type="match status" value="1"/>
</dbReference>
<evidence type="ECO:0000256" key="1">
    <source>
        <dbReference type="SAM" id="Phobius"/>
    </source>
</evidence>
<dbReference type="Proteomes" id="UP000694580">
    <property type="component" value="Chromosome 13"/>
</dbReference>
<keyword evidence="1" id="KW-1133">Transmembrane helix</keyword>
<proteinExistence type="predicted"/>
<feature type="transmembrane region" description="Helical" evidence="1">
    <location>
        <begin position="38"/>
        <end position="57"/>
    </location>
</feature>
<keyword evidence="1" id="KW-0812">Transmembrane</keyword>
<accession>A0AAY4CFL5</accession>
<organism evidence="2 3">
    <name type="scientific">Denticeps clupeoides</name>
    <name type="common">denticle herring</name>
    <dbReference type="NCBI Taxonomy" id="299321"/>
    <lineage>
        <taxon>Eukaryota</taxon>
        <taxon>Metazoa</taxon>
        <taxon>Chordata</taxon>
        <taxon>Craniata</taxon>
        <taxon>Vertebrata</taxon>
        <taxon>Euteleostomi</taxon>
        <taxon>Actinopterygii</taxon>
        <taxon>Neopterygii</taxon>
        <taxon>Teleostei</taxon>
        <taxon>Clupei</taxon>
        <taxon>Clupeiformes</taxon>
        <taxon>Denticipitoidei</taxon>
        <taxon>Denticipitidae</taxon>
        <taxon>Denticeps</taxon>
    </lineage>
</organism>
<keyword evidence="1" id="KW-0472">Membrane</keyword>
<dbReference type="PANTHER" id="PTHR31450">
    <property type="entry name" value="LEUCINE-RICH REPEAT-CONTAINING PROTEIN 19 LRRC19 FAMILY MEMBER"/>
    <property type="match status" value="1"/>
</dbReference>
<name>A0AAY4CFL5_9TELE</name>
<keyword evidence="3" id="KW-1185">Reference proteome</keyword>
<dbReference type="AlphaFoldDB" id="A0AAY4CFL5"/>